<dbReference type="EMBL" id="LR796295">
    <property type="protein sequence ID" value="CAB4134956.1"/>
    <property type="molecule type" value="Genomic_DNA"/>
</dbReference>
<accession>A0A6J5LPS8</accession>
<reference evidence="1" key="1">
    <citation type="submission" date="2020-04" db="EMBL/GenBank/DDBJ databases">
        <authorList>
            <person name="Chiriac C."/>
            <person name="Salcher M."/>
            <person name="Ghai R."/>
            <person name="Kavagutti S V."/>
        </authorList>
    </citation>
    <scope>NUCLEOTIDE SEQUENCE</scope>
</reference>
<proteinExistence type="predicted"/>
<organism evidence="1">
    <name type="scientific">uncultured Caudovirales phage</name>
    <dbReference type="NCBI Taxonomy" id="2100421"/>
    <lineage>
        <taxon>Viruses</taxon>
        <taxon>Duplodnaviria</taxon>
        <taxon>Heunggongvirae</taxon>
        <taxon>Uroviricota</taxon>
        <taxon>Caudoviricetes</taxon>
        <taxon>Peduoviridae</taxon>
        <taxon>Maltschvirus</taxon>
        <taxon>Maltschvirus maltsch</taxon>
    </lineage>
</organism>
<gene>
    <name evidence="1" type="ORF">UFOVP281_28</name>
</gene>
<protein>
    <submittedName>
        <fullName evidence="1">Uncharacterized protein</fullName>
    </submittedName>
</protein>
<evidence type="ECO:0000313" key="1">
    <source>
        <dbReference type="EMBL" id="CAB4134956.1"/>
    </source>
</evidence>
<name>A0A6J5LPS8_9CAUD</name>
<sequence length="70" mass="8210">MINIGMIAKQYGVLPSMVREYGNTYDLMIYDVMMSWEQYQNERANGKKATPQLSQEEMMAALERVKKEKK</sequence>